<evidence type="ECO:0000256" key="1">
    <source>
        <dbReference type="SAM" id="MobiDB-lite"/>
    </source>
</evidence>
<protein>
    <submittedName>
        <fullName evidence="2">Uncharacterized protein</fullName>
    </submittedName>
</protein>
<reference evidence="2" key="1">
    <citation type="journal article" date="2019" name="Plant J.">
        <title>Chlorella vulgaris genome assembly and annotation reveals the molecular basis for metabolic acclimation to high light conditions.</title>
        <authorList>
            <person name="Cecchin M."/>
            <person name="Marcolungo L."/>
            <person name="Rossato M."/>
            <person name="Girolomoni L."/>
            <person name="Cosentino E."/>
            <person name="Cuine S."/>
            <person name="Li-Beisson Y."/>
            <person name="Delledonne M."/>
            <person name="Ballottari M."/>
        </authorList>
    </citation>
    <scope>NUCLEOTIDE SEQUENCE</scope>
    <source>
        <strain evidence="2">211/11P</strain>
    </source>
</reference>
<keyword evidence="3" id="KW-1185">Reference proteome</keyword>
<gene>
    <name evidence="2" type="ORF">D9Q98_009187</name>
</gene>
<dbReference type="AlphaFoldDB" id="A0A9D4TP50"/>
<organism evidence="2 3">
    <name type="scientific">Chlorella vulgaris</name>
    <name type="common">Green alga</name>
    <dbReference type="NCBI Taxonomy" id="3077"/>
    <lineage>
        <taxon>Eukaryota</taxon>
        <taxon>Viridiplantae</taxon>
        <taxon>Chlorophyta</taxon>
        <taxon>core chlorophytes</taxon>
        <taxon>Trebouxiophyceae</taxon>
        <taxon>Chlorellales</taxon>
        <taxon>Chlorellaceae</taxon>
        <taxon>Chlorella clade</taxon>
        <taxon>Chlorella</taxon>
    </lineage>
</organism>
<evidence type="ECO:0000313" key="2">
    <source>
        <dbReference type="EMBL" id="KAI3430775.1"/>
    </source>
</evidence>
<feature type="compositionally biased region" description="Low complexity" evidence="1">
    <location>
        <begin position="519"/>
        <end position="530"/>
    </location>
</feature>
<comment type="caution">
    <text evidence="2">The sequence shown here is derived from an EMBL/GenBank/DDBJ whole genome shotgun (WGS) entry which is preliminary data.</text>
</comment>
<feature type="region of interest" description="Disordered" evidence="1">
    <location>
        <begin position="448"/>
        <end position="473"/>
    </location>
</feature>
<feature type="region of interest" description="Disordered" evidence="1">
    <location>
        <begin position="505"/>
        <end position="551"/>
    </location>
</feature>
<feature type="region of interest" description="Disordered" evidence="1">
    <location>
        <begin position="24"/>
        <end position="57"/>
    </location>
</feature>
<sequence>MAAGMSGYHTPFAAHSCAPLDAPARQGEERSLKGGPVPSTAASARLPLPSGLGSPSAAQASTRLGSLLLDDSFDHLLPLSPSLDNFLATGGSARMDSRAASLLLHGRRFSLSGGQVSQMGSMNSFDLNWLLPGSEKGAGEGGLGAMQLDLNDPLDAAQAAARQAAAPSHAPPSAVQQQQLPQGQHSHQHSDQQCKEQVEVENRSPSGAFSPAEQLVGCTQLAVQLPAVPPLFGPPPPGAAAALTHPVPMPAPAAGAKRARQTQSGRGCAAATAALQADPVDPAASAEAAAAGHAAHCAAASAHATQALALQQQMCLQRAMLACCAAAQAGGYGAGSGGGSRGGACFPPELFVQYRTSLEAGRLGGRVTAGGALVATQPLSNGRLLAYGSGGALDLSQGCVEAVKSLPSYSSTASTQDKMALWAQQNALMAAITGSTRPEAAEAALRPRRAAQATHGSGGLAFAHGLPQHPNLPQQLPQYCGQHPHHPQHDPCPQVRITTSPAMRLATASTEQASEEAAPDSKVPAAAAAKQTPRGRRKAAAGPSTSSGKPL</sequence>
<feature type="compositionally biased region" description="Low complexity" evidence="1">
    <location>
        <begin position="157"/>
        <end position="185"/>
    </location>
</feature>
<reference evidence="2" key="2">
    <citation type="submission" date="2020-11" db="EMBL/GenBank/DDBJ databases">
        <authorList>
            <person name="Cecchin M."/>
            <person name="Marcolungo L."/>
            <person name="Rossato M."/>
            <person name="Girolomoni L."/>
            <person name="Cosentino E."/>
            <person name="Cuine S."/>
            <person name="Li-Beisson Y."/>
            <person name="Delledonne M."/>
            <person name="Ballottari M."/>
        </authorList>
    </citation>
    <scope>NUCLEOTIDE SEQUENCE</scope>
    <source>
        <strain evidence="2">211/11P</strain>
        <tissue evidence="2">Whole cell</tissue>
    </source>
</reference>
<feature type="region of interest" description="Disordered" evidence="1">
    <location>
        <begin position="157"/>
        <end position="211"/>
    </location>
</feature>
<accession>A0A9D4TP50</accession>
<dbReference type="Proteomes" id="UP001055712">
    <property type="component" value="Unassembled WGS sequence"/>
</dbReference>
<proteinExistence type="predicted"/>
<feature type="compositionally biased region" description="Basic and acidic residues" evidence="1">
    <location>
        <begin position="188"/>
        <end position="202"/>
    </location>
</feature>
<evidence type="ECO:0000313" key="3">
    <source>
        <dbReference type="Proteomes" id="UP001055712"/>
    </source>
</evidence>
<name>A0A9D4TP50_CHLVU</name>
<dbReference type="EMBL" id="SIDB01000007">
    <property type="protein sequence ID" value="KAI3430775.1"/>
    <property type="molecule type" value="Genomic_DNA"/>
</dbReference>